<comment type="caution">
    <text evidence="10">The sequence shown here is derived from an EMBL/GenBank/DDBJ whole genome shotgun (WGS) entry which is preliminary data.</text>
</comment>
<comment type="subcellular location">
    <subcellularLocation>
        <location evidence="1">Membrane</location>
        <topology evidence="1">Multi-pass membrane protein</topology>
    </subcellularLocation>
</comment>
<sequence length="89" mass="10044">MAESIVVPSIFGLITIVGLFGNFTIIFVTFRSRTMRGVTNFFIMNNAISDILFLLLCVPITASQFVFADWIYGTVVCKFFAYIQHVSTF</sequence>
<evidence type="ECO:0000256" key="7">
    <source>
        <dbReference type="ARBA" id="ARBA00023224"/>
    </source>
</evidence>
<dbReference type="OrthoDB" id="10037617at2759"/>
<dbReference type="GO" id="GO:0042923">
    <property type="term" value="F:neuropeptide binding"/>
    <property type="evidence" value="ECO:0007669"/>
    <property type="project" value="TreeGrafter"/>
</dbReference>
<accession>A0A9Q1BLR1</accession>
<evidence type="ECO:0000256" key="8">
    <source>
        <dbReference type="SAM" id="Phobius"/>
    </source>
</evidence>
<organism evidence="10 11">
    <name type="scientific">Holothuria leucospilota</name>
    <name type="common">Black long sea cucumber</name>
    <name type="synonym">Mertensiothuria leucospilota</name>
    <dbReference type="NCBI Taxonomy" id="206669"/>
    <lineage>
        <taxon>Eukaryota</taxon>
        <taxon>Metazoa</taxon>
        <taxon>Echinodermata</taxon>
        <taxon>Eleutherozoa</taxon>
        <taxon>Echinozoa</taxon>
        <taxon>Holothuroidea</taxon>
        <taxon>Aspidochirotacea</taxon>
        <taxon>Aspidochirotida</taxon>
        <taxon>Holothuriidae</taxon>
        <taxon>Holothuria</taxon>
    </lineage>
</organism>
<evidence type="ECO:0000256" key="5">
    <source>
        <dbReference type="ARBA" id="ARBA00023136"/>
    </source>
</evidence>
<protein>
    <submittedName>
        <fullName evidence="10">KiSS-1 receptor</fullName>
    </submittedName>
</protein>
<dbReference type="InterPro" id="IPR000276">
    <property type="entry name" value="GPCR_Rhodpsn"/>
</dbReference>
<dbReference type="PROSITE" id="PS50262">
    <property type="entry name" value="G_PROTEIN_RECEP_F1_2"/>
    <property type="match status" value="1"/>
</dbReference>
<reference evidence="10" key="1">
    <citation type="submission" date="2021-10" db="EMBL/GenBank/DDBJ databases">
        <title>Tropical sea cucumber genome reveals ecological adaptation and Cuvierian tubules defense mechanism.</title>
        <authorList>
            <person name="Chen T."/>
        </authorList>
    </citation>
    <scope>NUCLEOTIDE SEQUENCE</scope>
    <source>
        <strain evidence="10">Nanhai2018</strain>
        <tissue evidence="10">Muscle</tissue>
    </source>
</reference>
<dbReference type="GO" id="GO:0043005">
    <property type="term" value="C:neuron projection"/>
    <property type="evidence" value="ECO:0007669"/>
    <property type="project" value="TreeGrafter"/>
</dbReference>
<keyword evidence="6 10" id="KW-0675">Receptor</keyword>
<keyword evidence="11" id="KW-1185">Reference proteome</keyword>
<evidence type="ECO:0000256" key="1">
    <source>
        <dbReference type="ARBA" id="ARBA00004141"/>
    </source>
</evidence>
<dbReference type="SUPFAM" id="SSF81321">
    <property type="entry name" value="Family A G protein-coupled receptor-like"/>
    <property type="match status" value="1"/>
</dbReference>
<dbReference type="EMBL" id="JAIZAY010000014">
    <property type="protein sequence ID" value="KAJ8028961.1"/>
    <property type="molecule type" value="Genomic_DNA"/>
</dbReference>
<evidence type="ECO:0000256" key="3">
    <source>
        <dbReference type="ARBA" id="ARBA00022989"/>
    </source>
</evidence>
<name>A0A9Q1BLR1_HOLLE</name>
<dbReference type="GO" id="GO:0008188">
    <property type="term" value="F:neuropeptide receptor activity"/>
    <property type="evidence" value="ECO:0007669"/>
    <property type="project" value="TreeGrafter"/>
</dbReference>
<evidence type="ECO:0000256" key="4">
    <source>
        <dbReference type="ARBA" id="ARBA00023040"/>
    </source>
</evidence>
<proteinExistence type="predicted"/>
<keyword evidence="4" id="KW-0297">G-protein coupled receptor</keyword>
<evidence type="ECO:0000313" key="11">
    <source>
        <dbReference type="Proteomes" id="UP001152320"/>
    </source>
</evidence>
<keyword evidence="2 8" id="KW-0812">Transmembrane</keyword>
<dbReference type="Gene3D" id="1.20.1070.10">
    <property type="entry name" value="Rhodopsin 7-helix transmembrane proteins"/>
    <property type="match status" value="1"/>
</dbReference>
<feature type="transmembrane region" description="Helical" evidence="8">
    <location>
        <begin position="51"/>
        <end position="72"/>
    </location>
</feature>
<evidence type="ECO:0000256" key="6">
    <source>
        <dbReference type="ARBA" id="ARBA00023170"/>
    </source>
</evidence>
<gene>
    <name evidence="10" type="ORF">HOLleu_28224</name>
</gene>
<dbReference type="PANTHER" id="PTHR24235:SF29">
    <property type="entry name" value="GH23382P"/>
    <property type="match status" value="1"/>
</dbReference>
<evidence type="ECO:0000256" key="2">
    <source>
        <dbReference type="ARBA" id="ARBA00022692"/>
    </source>
</evidence>
<feature type="transmembrane region" description="Helical" evidence="8">
    <location>
        <begin position="6"/>
        <end position="30"/>
    </location>
</feature>
<dbReference type="PANTHER" id="PTHR24235">
    <property type="entry name" value="NEUROPEPTIDE Y RECEPTOR"/>
    <property type="match status" value="1"/>
</dbReference>
<keyword evidence="7" id="KW-0807">Transducer</keyword>
<dbReference type="PRINTS" id="PR00237">
    <property type="entry name" value="GPCRRHODOPSN"/>
</dbReference>
<keyword evidence="5 8" id="KW-0472">Membrane</keyword>
<dbReference type="InterPro" id="IPR017452">
    <property type="entry name" value="GPCR_Rhodpsn_7TM"/>
</dbReference>
<dbReference type="GO" id="GO:0005886">
    <property type="term" value="C:plasma membrane"/>
    <property type="evidence" value="ECO:0007669"/>
    <property type="project" value="TreeGrafter"/>
</dbReference>
<feature type="domain" description="G-protein coupled receptors family 1 profile" evidence="9">
    <location>
        <begin position="21"/>
        <end position="89"/>
    </location>
</feature>
<evidence type="ECO:0000259" key="9">
    <source>
        <dbReference type="PROSITE" id="PS50262"/>
    </source>
</evidence>
<dbReference type="Proteomes" id="UP001152320">
    <property type="component" value="Chromosome 14"/>
</dbReference>
<evidence type="ECO:0000313" key="10">
    <source>
        <dbReference type="EMBL" id="KAJ8028961.1"/>
    </source>
</evidence>
<dbReference type="AlphaFoldDB" id="A0A9Q1BLR1"/>
<keyword evidence="3 8" id="KW-1133">Transmembrane helix</keyword>
<dbReference type="Pfam" id="PF00001">
    <property type="entry name" value="7tm_1"/>
    <property type="match status" value="1"/>
</dbReference>